<dbReference type="GO" id="GO:0005886">
    <property type="term" value="C:plasma membrane"/>
    <property type="evidence" value="ECO:0007669"/>
    <property type="project" value="TreeGrafter"/>
</dbReference>
<dbReference type="PROSITE" id="PS51379">
    <property type="entry name" value="4FE4S_FER_2"/>
    <property type="match status" value="1"/>
</dbReference>
<evidence type="ECO:0000256" key="6">
    <source>
        <dbReference type="ARBA" id="ARBA00023014"/>
    </source>
</evidence>
<dbReference type="InterPro" id="IPR051684">
    <property type="entry name" value="Electron_Trans/Redox"/>
</dbReference>
<feature type="transmembrane region" description="Helical" evidence="7">
    <location>
        <begin position="6"/>
        <end position="27"/>
    </location>
</feature>
<dbReference type="GO" id="GO:0046872">
    <property type="term" value="F:metal ion binding"/>
    <property type="evidence" value="ECO:0007669"/>
    <property type="project" value="UniProtKB-KW"/>
</dbReference>
<accession>D1AQT1</accession>
<keyword evidence="6" id="KW-0411">Iron-sulfur</keyword>
<evidence type="ECO:0000259" key="8">
    <source>
        <dbReference type="PROSITE" id="PS51379"/>
    </source>
</evidence>
<reference evidence="9 10" key="2">
    <citation type="journal article" date="2010" name="Stand. Genomic Sci.">
        <title>Complete genome sequence of Sebaldella termitidis type strain (NCTC 11300).</title>
        <authorList>
            <person name="Harmon-Smith M."/>
            <person name="Celia L."/>
            <person name="Chertkov O."/>
            <person name="Lapidus A."/>
            <person name="Copeland A."/>
            <person name="Glavina Del Rio T."/>
            <person name="Nolan M."/>
            <person name="Lucas S."/>
            <person name="Tice H."/>
            <person name="Cheng J.F."/>
            <person name="Han C."/>
            <person name="Detter J.C."/>
            <person name="Bruce D."/>
            <person name="Goodwin L."/>
            <person name="Pitluck S."/>
            <person name="Pati A."/>
            <person name="Liolios K."/>
            <person name="Ivanova N."/>
            <person name="Mavromatis K."/>
            <person name="Mikhailova N."/>
            <person name="Chen A."/>
            <person name="Palaniappan K."/>
            <person name="Land M."/>
            <person name="Hauser L."/>
            <person name="Chang Y.J."/>
            <person name="Jeffries C.D."/>
            <person name="Brettin T."/>
            <person name="Goker M."/>
            <person name="Beck B."/>
            <person name="Bristow J."/>
            <person name="Eisen J.A."/>
            <person name="Markowitz V."/>
            <person name="Hugenholtz P."/>
            <person name="Kyrpides N.C."/>
            <person name="Klenk H.P."/>
            <person name="Chen F."/>
        </authorList>
    </citation>
    <scope>NUCLEOTIDE SEQUENCE [LARGE SCALE GENOMIC DNA]</scope>
    <source>
        <strain evidence="10">ATCC 33386 / NCTC 11300</strain>
    </source>
</reference>
<dbReference type="eggNOG" id="COG0348">
    <property type="taxonomic scope" value="Bacteria"/>
</dbReference>
<evidence type="ECO:0000256" key="3">
    <source>
        <dbReference type="ARBA" id="ARBA00022723"/>
    </source>
</evidence>
<evidence type="ECO:0000256" key="7">
    <source>
        <dbReference type="SAM" id="Phobius"/>
    </source>
</evidence>
<feature type="domain" description="4Fe-4S ferredoxin-type" evidence="8">
    <location>
        <begin position="159"/>
        <end position="188"/>
    </location>
</feature>
<dbReference type="PANTHER" id="PTHR30176:SF3">
    <property type="entry name" value="FERREDOXIN-TYPE PROTEIN NAPH"/>
    <property type="match status" value="1"/>
</dbReference>
<keyword evidence="7" id="KW-0812">Transmembrane</keyword>
<dbReference type="GO" id="GO:0051539">
    <property type="term" value="F:4 iron, 4 sulfur cluster binding"/>
    <property type="evidence" value="ECO:0007669"/>
    <property type="project" value="UniProtKB-KW"/>
</dbReference>
<evidence type="ECO:0000256" key="1">
    <source>
        <dbReference type="ARBA" id="ARBA00022448"/>
    </source>
</evidence>
<organism evidence="9 10">
    <name type="scientific">Sebaldella termitidis (strain ATCC 33386 / NCTC 11300)</name>
    <dbReference type="NCBI Taxonomy" id="526218"/>
    <lineage>
        <taxon>Bacteria</taxon>
        <taxon>Fusobacteriati</taxon>
        <taxon>Fusobacteriota</taxon>
        <taxon>Fusobacteriia</taxon>
        <taxon>Fusobacteriales</taxon>
        <taxon>Leptotrichiaceae</taxon>
        <taxon>Sebaldella</taxon>
    </lineage>
</organism>
<dbReference type="Gene3D" id="3.30.70.20">
    <property type="match status" value="1"/>
</dbReference>
<keyword evidence="3" id="KW-0479">Metal-binding</keyword>
<evidence type="ECO:0000256" key="5">
    <source>
        <dbReference type="ARBA" id="ARBA00023004"/>
    </source>
</evidence>
<feature type="transmembrane region" description="Helical" evidence="7">
    <location>
        <begin position="34"/>
        <end position="57"/>
    </location>
</feature>
<feature type="transmembrane region" description="Helical" evidence="7">
    <location>
        <begin position="224"/>
        <end position="242"/>
    </location>
</feature>
<dbReference type="KEGG" id="str:Sterm_3506"/>
<keyword evidence="7" id="KW-0472">Membrane</keyword>
<dbReference type="PROSITE" id="PS00198">
    <property type="entry name" value="4FE4S_FER_1"/>
    <property type="match status" value="1"/>
</dbReference>
<dbReference type="STRING" id="526218.Sterm_3506"/>
<protein>
    <submittedName>
        <fullName evidence="9">4Fe-4S ferredoxin iron-sulfur binding domain protein</fullName>
    </submittedName>
</protein>
<keyword evidence="1" id="KW-0813">Transport</keyword>
<feature type="transmembrane region" description="Helical" evidence="7">
    <location>
        <begin position="116"/>
        <end position="135"/>
    </location>
</feature>
<evidence type="ECO:0000256" key="4">
    <source>
        <dbReference type="ARBA" id="ARBA00022982"/>
    </source>
</evidence>
<dbReference type="Pfam" id="PF13237">
    <property type="entry name" value="Fer4_10"/>
    <property type="match status" value="1"/>
</dbReference>
<keyword evidence="2" id="KW-0004">4Fe-4S</keyword>
<dbReference type="EMBL" id="CP001739">
    <property type="protein sequence ID" value="ACZ10341.1"/>
    <property type="molecule type" value="Genomic_DNA"/>
</dbReference>
<dbReference type="InterPro" id="IPR017896">
    <property type="entry name" value="4Fe4S_Fe-S-bd"/>
</dbReference>
<dbReference type="Pfam" id="PF12801">
    <property type="entry name" value="Fer4_5"/>
    <property type="match status" value="2"/>
</dbReference>
<feature type="transmembrane region" description="Helical" evidence="7">
    <location>
        <begin position="86"/>
        <end position="104"/>
    </location>
</feature>
<keyword evidence="4" id="KW-0249">Electron transport</keyword>
<sequence>MIKKVVNFRILIQIIFLGFMIFSVTILERSISRLIVLSVTFLIGSYHCGWICPFGTIQEYMSKIRKKFIRKTYNVPEKIDKILSPIRYIPLFISVILITDVLNARKIMFSLLRGKQIAIISLVVLIIFLIFSLFIDRPFCRWFCVDGARYGLLSFGRILTIKRDNEKCVNCQKCDKSCPMEIKVSRHNEILNPKCINCLSCIAECPERKTLSIGIRSFSGKYNLISFFGALVFGIWILTRLLK</sequence>
<dbReference type="Proteomes" id="UP000000845">
    <property type="component" value="Chromosome"/>
</dbReference>
<reference evidence="10" key="1">
    <citation type="submission" date="2009-09" db="EMBL/GenBank/DDBJ databases">
        <title>The complete chromosome of Sebaldella termitidis ATCC 33386.</title>
        <authorList>
            <consortium name="US DOE Joint Genome Institute (JGI-PGF)"/>
            <person name="Lucas S."/>
            <person name="Copeland A."/>
            <person name="Lapidus A."/>
            <person name="Glavina del Rio T."/>
            <person name="Dalin E."/>
            <person name="Tice H."/>
            <person name="Bruce D."/>
            <person name="Goodwin L."/>
            <person name="Pitluck S."/>
            <person name="Kyrpides N."/>
            <person name="Mavromatis K."/>
            <person name="Ivanova N."/>
            <person name="Mikhailova N."/>
            <person name="Sims D."/>
            <person name="Meincke L."/>
            <person name="Brettin T."/>
            <person name="Detter J.C."/>
            <person name="Han C."/>
            <person name="Larimer F."/>
            <person name="Land M."/>
            <person name="Hauser L."/>
            <person name="Markowitz V."/>
            <person name="Cheng J.F."/>
            <person name="Hugenholtz P."/>
            <person name="Woyke T."/>
            <person name="Wu D."/>
            <person name="Eisen J.A."/>
        </authorList>
    </citation>
    <scope>NUCLEOTIDE SEQUENCE [LARGE SCALE GENOMIC DNA]</scope>
    <source>
        <strain evidence="10">ATCC 33386 / NCTC 11300</strain>
    </source>
</reference>
<dbReference type="RefSeq" id="WP_012862923.1">
    <property type="nucleotide sequence ID" value="NC_013517.1"/>
</dbReference>
<dbReference type="PANTHER" id="PTHR30176">
    <property type="entry name" value="FERREDOXIN-TYPE PROTEIN NAPH"/>
    <property type="match status" value="1"/>
</dbReference>
<evidence type="ECO:0000256" key="2">
    <source>
        <dbReference type="ARBA" id="ARBA00022485"/>
    </source>
</evidence>
<evidence type="ECO:0000313" key="9">
    <source>
        <dbReference type="EMBL" id="ACZ10341.1"/>
    </source>
</evidence>
<gene>
    <name evidence="9" type="ordered locus">Sterm_3506</name>
</gene>
<dbReference type="SUPFAM" id="SSF54862">
    <property type="entry name" value="4Fe-4S ferredoxins"/>
    <property type="match status" value="1"/>
</dbReference>
<dbReference type="InterPro" id="IPR017900">
    <property type="entry name" value="4Fe4S_Fe_S_CS"/>
</dbReference>
<keyword evidence="7" id="KW-1133">Transmembrane helix</keyword>
<name>D1AQT1_SEBTE</name>
<dbReference type="HOGENOM" id="CLU_033147_2_2_0"/>
<dbReference type="AlphaFoldDB" id="D1AQT1"/>
<proteinExistence type="predicted"/>
<evidence type="ECO:0000313" key="10">
    <source>
        <dbReference type="Proteomes" id="UP000000845"/>
    </source>
</evidence>
<keyword evidence="10" id="KW-1185">Reference proteome</keyword>
<keyword evidence="5" id="KW-0408">Iron</keyword>